<organism evidence="2 3">
    <name type="scientific">Mycobacterium avium (strain 104)</name>
    <dbReference type="NCBI Taxonomy" id="243243"/>
    <lineage>
        <taxon>Bacteria</taxon>
        <taxon>Bacillati</taxon>
        <taxon>Actinomycetota</taxon>
        <taxon>Actinomycetes</taxon>
        <taxon>Mycobacteriales</taxon>
        <taxon>Mycobacteriaceae</taxon>
        <taxon>Mycobacterium</taxon>
        <taxon>Mycobacterium avium complex (MAC)</taxon>
    </lineage>
</organism>
<reference evidence="2 3" key="1">
    <citation type="submission" date="2006-10" db="EMBL/GenBank/DDBJ databases">
        <authorList>
            <person name="Fleischmann R.D."/>
            <person name="Dodson R.J."/>
            <person name="Haft D.H."/>
            <person name="Merkel J.S."/>
            <person name="Nelson W.C."/>
            <person name="Fraser C.M."/>
        </authorList>
    </citation>
    <scope>NUCLEOTIDE SEQUENCE [LARGE SCALE GENOMIC DNA]</scope>
    <source>
        <strain evidence="2 3">104</strain>
    </source>
</reference>
<gene>
    <name evidence="2" type="ordered locus">MAV_0501</name>
</gene>
<feature type="chain" id="PRO_5002603903" description="Secreted protein" evidence="1">
    <location>
        <begin position="26"/>
        <end position="172"/>
    </location>
</feature>
<accession>A0A0H3A0R8</accession>
<keyword evidence="1" id="KW-0732">Signal</keyword>
<dbReference type="PROSITE" id="PS51257">
    <property type="entry name" value="PROKAR_LIPOPROTEIN"/>
    <property type="match status" value="1"/>
</dbReference>
<dbReference type="RefSeq" id="WP_011723602.1">
    <property type="nucleotide sequence ID" value="NC_008595.1"/>
</dbReference>
<evidence type="ECO:0000256" key="1">
    <source>
        <dbReference type="SAM" id="SignalP"/>
    </source>
</evidence>
<dbReference type="AlphaFoldDB" id="A0A0H3A0R8"/>
<dbReference type="EMBL" id="CP000479">
    <property type="protein sequence ID" value="ABK68191.1"/>
    <property type="molecule type" value="Genomic_DNA"/>
</dbReference>
<evidence type="ECO:0000313" key="3">
    <source>
        <dbReference type="Proteomes" id="UP000001574"/>
    </source>
</evidence>
<dbReference type="Proteomes" id="UP000001574">
    <property type="component" value="Chromosome"/>
</dbReference>
<evidence type="ECO:0000313" key="2">
    <source>
        <dbReference type="EMBL" id="ABK68191.1"/>
    </source>
</evidence>
<name>A0A0H3A0R8_MYCA1</name>
<dbReference type="KEGG" id="mav:MAV_0501"/>
<dbReference type="HOGENOM" id="CLU_092394_0_0_11"/>
<evidence type="ECO:0008006" key="4">
    <source>
        <dbReference type="Google" id="ProtNLM"/>
    </source>
</evidence>
<proteinExistence type="predicted"/>
<sequence length="172" mass="17404">MLSKTFNATAAVIGTAVISACTAHAEPPKFPDLDAFQPVDPAPYTASGRAGGGAYFVTPDGIQCSVPHPDHPGEHVSVSCAGPLPGLPDDAPRGKDGCSAVGSPTSLPTDLGPYSFQEGTGCPILTTPPLNVGQKITTAGITCAVGGDRLTACIDPVLNRGFVLEPSGSWTF</sequence>
<protein>
    <recommendedName>
        <fullName evidence="4">Secreted protein</fullName>
    </recommendedName>
</protein>
<feature type="signal peptide" evidence="1">
    <location>
        <begin position="1"/>
        <end position="25"/>
    </location>
</feature>